<dbReference type="AlphaFoldDB" id="A0A7J8H105"/>
<comment type="caution">
    <text evidence="2">The sequence shown here is derived from an EMBL/GenBank/DDBJ whole genome shotgun (WGS) entry which is preliminary data.</text>
</comment>
<protein>
    <submittedName>
        <fullName evidence="2">Uncharacterized protein</fullName>
    </submittedName>
</protein>
<reference evidence="2 3" key="1">
    <citation type="journal article" date="2020" name="Nature">
        <title>Six reference-quality genomes reveal evolution of bat adaptations.</title>
        <authorList>
            <person name="Jebb D."/>
            <person name="Huang Z."/>
            <person name="Pippel M."/>
            <person name="Hughes G.M."/>
            <person name="Lavrichenko K."/>
            <person name="Devanna P."/>
            <person name="Winkler S."/>
            <person name="Jermiin L.S."/>
            <person name="Skirmuntt E.C."/>
            <person name="Katzourakis A."/>
            <person name="Burkitt-Gray L."/>
            <person name="Ray D.A."/>
            <person name="Sullivan K.A.M."/>
            <person name="Roscito J.G."/>
            <person name="Kirilenko B.M."/>
            <person name="Davalos L.M."/>
            <person name="Corthals A.P."/>
            <person name="Power M.L."/>
            <person name="Jones G."/>
            <person name="Ransome R.D."/>
            <person name="Dechmann D.K.N."/>
            <person name="Locatelli A.G."/>
            <person name="Puechmaille S.J."/>
            <person name="Fedrigo O."/>
            <person name="Jarvis E.D."/>
            <person name="Hiller M."/>
            <person name="Vernes S.C."/>
            <person name="Myers E.W."/>
            <person name="Teeling E.C."/>
        </authorList>
    </citation>
    <scope>NUCLEOTIDE SEQUENCE [LARGE SCALE GENOMIC DNA]</scope>
    <source>
        <strain evidence="2">MRouAeg1</strain>
        <tissue evidence="2">Muscle</tissue>
    </source>
</reference>
<sequence>MAAGEDMASSRPKQLPNLLEGSRSGPTLPCARPSEFRSRKLVKIKGKRQEKGRLSIRGHLERGPQPRLSLDRARLGWERGRGDLSRAVRGPLETTRQQRGAVARSPVVQSGPLTVIVSAVDFSVSTGP</sequence>
<accession>A0A7J8H105</accession>
<dbReference type="EMBL" id="JACASE010000005">
    <property type="protein sequence ID" value="KAF6466004.1"/>
    <property type="molecule type" value="Genomic_DNA"/>
</dbReference>
<organism evidence="2 3">
    <name type="scientific">Rousettus aegyptiacus</name>
    <name type="common">Egyptian fruit bat</name>
    <name type="synonym">Pteropus aegyptiacus</name>
    <dbReference type="NCBI Taxonomy" id="9407"/>
    <lineage>
        <taxon>Eukaryota</taxon>
        <taxon>Metazoa</taxon>
        <taxon>Chordata</taxon>
        <taxon>Craniata</taxon>
        <taxon>Vertebrata</taxon>
        <taxon>Euteleostomi</taxon>
        <taxon>Mammalia</taxon>
        <taxon>Eutheria</taxon>
        <taxon>Laurasiatheria</taxon>
        <taxon>Chiroptera</taxon>
        <taxon>Yinpterochiroptera</taxon>
        <taxon>Pteropodoidea</taxon>
        <taxon>Pteropodidae</taxon>
        <taxon>Rousettinae</taxon>
        <taxon>Rousettus</taxon>
    </lineage>
</organism>
<feature type="region of interest" description="Disordered" evidence="1">
    <location>
        <begin position="1"/>
        <end position="32"/>
    </location>
</feature>
<evidence type="ECO:0000256" key="1">
    <source>
        <dbReference type="SAM" id="MobiDB-lite"/>
    </source>
</evidence>
<proteinExistence type="predicted"/>
<name>A0A7J8H105_ROUAE</name>
<keyword evidence="3" id="KW-1185">Reference proteome</keyword>
<dbReference type="Proteomes" id="UP000593571">
    <property type="component" value="Unassembled WGS sequence"/>
</dbReference>
<evidence type="ECO:0000313" key="2">
    <source>
        <dbReference type="EMBL" id="KAF6466004.1"/>
    </source>
</evidence>
<gene>
    <name evidence="2" type="ORF">HJG63_011340</name>
</gene>
<evidence type="ECO:0000313" key="3">
    <source>
        <dbReference type="Proteomes" id="UP000593571"/>
    </source>
</evidence>